<keyword evidence="6 12" id="KW-0418">Kinase</keyword>
<dbReference type="Gene3D" id="3.40.50.10330">
    <property type="entry name" value="Probable inorganic polyphosphate/atp-NAD kinase, domain 1"/>
    <property type="match status" value="1"/>
</dbReference>
<protein>
    <submittedName>
        <fullName evidence="12">YegS/Rv2252/BmrU family lipid kinase</fullName>
    </submittedName>
</protein>
<dbReference type="InterPro" id="IPR005218">
    <property type="entry name" value="Diacylglycerol/lipid_kinase"/>
</dbReference>
<dbReference type="GO" id="GO:0016301">
    <property type="term" value="F:kinase activity"/>
    <property type="evidence" value="ECO:0007669"/>
    <property type="project" value="UniProtKB-KW"/>
</dbReference>
<keyword evidence="13" id="KW-1185">Reference proteome</keyword>
<sequence>MVHFEKAVLFYNKIAGDSDVEQKLADTVPILGRVIDELTLISTETESDLQTKCRNMAELVDLMIFLGGDGTVHTAINSIAPLQKRPVIAILPGGTSNDFSRTLNIPQRLSEAAESLAQGKLIPIDVGKSNDDYFLNFWGIGLVSDTSKNVDGNQKESFGVLSYFMSTLKTIREADSFQYEIHADGGVKREGEAVLVFVLNGCFVGTRRLPINSINPRDGIFDILIARNSNLASLRELMSLKNPDTDVTALTELDYFQARELKIITDSAKDIDMDGEINTRTPSVIQVLPNHLEFLVPFDFA</sequence>
<evidence type="ECO:0000256" key="10">
    <source>
        <dbReference type="ARBA" id="ARBA00023264"/>
    </source>
</evidence>
<dbReference type="InterPro" id="IPR050187">
    <property type="entry name" value="Lipid_Phosphate_FormReg"/>
</dbReference>
<dbReference type="RefSeq" id="WP_348026676.1">
    <property type="nucleotide sequence ID" value="NZ_CP129113.1"/>
</dbReference>
<comment type="cofactor">
    <cofactor evidence="1">
        <name>Mg(2+)</name>
        <dbReference type="ChEBI" id="CHEBI:18420"/>
    </cofactor>
</comment>
<evidence type="ECO:0000256" key="9">
    <source>
        <dbReference type="ARBA" id="ARBA00023209"/>
    </source>
</evidence>
<dbReference type="PROSITE" id="PS50146">
    <property type="entry name" value="DAGK"/>
    <property type="match status" value="1"/>
</dbReference>
<evidence type="ECO:0000256" key="2">
    <source>
        <dbReference type="ARBA" id="ARBA00005983"/>
    </source>
</evidence>
<evidence type="ECO:0000256" key="3">
    <source>
        <dbReference type="ARBA" id="ARBA00022516"/>
    </source>
</evidence>
<keyword evidence="9" id="KW-0594">Phospholipid biosynthesis</keyword>
<evidence type="ECO:0000256" key="4">
    <source>
        <dbReference type="ARBA" id="ARBA00022679"/>
    </source>
</evidence>
<dbReference type="Gene3D" id="2.60.200.40">
    <property type="match status" value="1"/>
</dbReference>
<keyword evidence="10" id="KW-1208">Phospholipid metabolism</keyword>
<name>A0ABY9KT10_9BACI</name>
<evidence type="ECO:0000256" key="6">
    <source>
        <dbReference type="ARBA" id="ARBA00022777"/>
    </source>
</evidence>
<reference evidence="12" key="1">
    <citation type="submission" date="2023-06" db="EMBL/GenBank/DDBJ databases">
        <title>A Treasure from Seagulls: Isolation and Description of Aciduricobacillus qingdaonensis gen. nov., sp. nov., a Rare Obligately Uric Acid-utilizing Member in the Family Bacillaceae.</title>
        <authorList>
            <person name="Liu W."/>
            <person name="Wang B."/>
        </authorList>
    </citation>
    <scope>NUCLEOTIDE SEQUENCE</scope>
    <source>
        <strain evidence="12">44XB</strain>
    </source>
</reference>
<dbReference type="SUPFAM" id="SSF111331">
    <property type="entry name" value="NAD kinase/diacylglycerol kinase-like"/>
    <property type="match status" value="1"/>
</dbReference>
<dbReference type="Pfam" id="PF19279">
    <property type="entry name" value="YegS_C"/>
    <property type="match status" value="1"/>
</dbReference>
<dbReference type="EMBL" id="CP129113">
    <property type="protein sequence ID" value="WLV24044.1"/>
    <property type="molecule type" value="Genomic_DNA"/>
</dbReference>
<evidence type="ECO:0000256" key="7">
    <source>
        <dbReference type="ARBA" id="ARBA00022840"/>
    </source>
</evidence>
<proteinExistence type="inferred from homology"/>
<evidence type="ECO:0000256" key="1">
    <source>
        <dbReference type="ARBA" id="ARBA00001946"/>
    </source>
</evidence>
<accession>A0ABY9KT10</accession>
<keyword evidence="7" id="KW-0067">ATP-binding</keyword>
<dbReference type="NCBIfam" id="TIGR00147">
    <property type="entry name" value="YegS/Rv2252/BmrU family lipid kinase"/>
    <property type="match status" value="1"/>
</dbReference>
<keyword evidence="3" id="KW-0444">Lipid biosynthesis</keyword>
<dbReference type="SMART" id="SM00046">
    <property type="entry name" value="DAGKc"/>
    <property type="match status" value="1"/>
</dbReference>
<dbReference type="InterPro" id="IPR017438">
    <property type="entry name" value="ATP-NAD_kinase_N"/>
</dbReference>
<gene>
    <name evidence="12" type="ORF">QR721_10410</name>
</gene>
<evidence type="ECO:0000313" key="13">
    <source>
        <dbReference type="Proteomes" id="UP001180087"/>
    </source>
</evidence>
<comment type="similarity">
    <text evidence="2">Belongs to the diacylglycerol/lipid kinase family.</text>
</comment>
<dbReference type="InterPro" id="IPR045540">
    <property type="entry name" value="YegS/DAGK_C"/>
</dbReference>
<dbReference type="PANTHER" id="PTHR12358:SF107">
    <property type="entry name" value="LIPID KINASE BMRU-RELATED"/>
    <property type="match status" value="1"/>
</dbReference>
<keyword evidence="4" id="KW-0808">Transferase</keyword>
<organism evidence="12 13">
    <name type="scientific">Aciduricibacillus chroicocephali</name>
    <dbReference type="NCBI Taxonomy" id="3054939"/>
    <lineage>
        <taxon>Bacteria</taxon>
        <taxon>Bacillati</taxon>
        <taxon>Bacillota</taxon>
        <taxon>Bacilli</taxon>
        <taxon>Bacillales</taxon>
        <taxon>Bacillaceae</taxon>
        <taxon>Aciduricibacillus</taxon>
    </lineage>
</organism>
<evidence type="ECO:0000256" key="8">
    <source>
        <dbReference type="ARBA" id="ARBA00023098"/>
    </source>
</evidence>
<dbReference type="Pfam" id="PF00781">
    <property type="entry name" value="DAGK_cat"/>
    <property type="match status" value="1"/>
</dbReference>
<keyword evidence="5" id="KW-0547">Nucleotide-binding</keyword>
<dbReference type="InterPro" id="IPR001206">
    <property type="entry name" value="Diacylglycerol_kinase_cat_dom"/>
</dbReference>
<evidence type="ECO:0000259" key="11">
    <source>
        <dbReference type="PROSITE" id="PS50146"/>
    </source>
</evidence>
<dbReference type="PANTHER" id="PTHR12358">
    <property type="entry name" value="SPHINGOSINE KINASE"/>
    <property type="match status" value="1"/>
</dbReference>
<dbReference type="InterPro" id="IPR016064">
    <property type="entry name" value="NAD/diacylglycerol_kinase_sf"/>
</dbReference>
<keyword evidence="8" id="KW-0443">Lipid metabolism</keyword>
<dbReference type="Proteomes" id="UP001180087">
    <property type="component" value="Chromosome"/>
</dbReference>
<feature type="domain" description="DAGKc" evidence="11">
    <location>
        <begin position="2"/>
        <end position="133"/>
    </location>
</feature>
<evidence type="ECO:0000256" key="5">
    <source>
        <dbReference type="ARBA" id="ARBA00022741"/>
    </source>
</evidence>
<evidence type="ECO:0000313" key="12">
    <source>
        <dbReference type="EMBL" id="WLV24044.1"/>
    </source>
</evidence>